<evidence type="ECO:0000256" key="5">
    <source>
        <dbReference type="ARBA" id="ARBA00022840"/>
    </source>
</evidence>
<accession>A0A285F470</accession>
<evidence type="ECO:0000256" key="6">
    <source>
        <dbReference type="PROSITE-ProRule" id="PRU10141"/>
    </source>
</evidence>
<feature type="compositionally biased region" description="Low complexity" evidence="7">
    <location>
        <begin position="1053"/>
        <end position="1086"/>
    </location>
</feature>
<evidence type="ECO:0000256" key="4">
    <source>
        <dbReference type="ARBA" id="ARBA00022741"/>
    </source>
</evidence>
<feature type="region of interest" description="Disordered" evidence="7">
    <location>
        <begin position="277"/>
        <end position="453"/>
    </location>
</feature>
<evidence type="ECO:0000313" key="11">
    <source>
        <dbReference type="Proteomes" id="UP000219612"/>
    </source>
</evidence>
<dbReference type="Proteomes" id="UP000219612">
    <property type="component" value="Unassembled WGS sequence"/>
</dbReference>
<feature type="compositionally biased region" description="Low complexity" evidence="7">
    <location>
        <begin position="482"/>
        <end position="515"/>
    </location>
</feature>
<feature type="compositionally biased region" description="Low complexity" evidence="7">
    <location>
        <begin position="416"/>
        <end position="441"/>
    </location>
</feature>
<dbReference type="InterPro" id="IPR000719">
    <property type="entry name" value="Prot_kinase_dom"/>
</dbReference>
<keyword evidence="8" id="KW-0812">Transmembrane</keyword>
<sequence>MSSSPPLIVADRYRLVAPLGQGGMGRVWRATDVVLHRDVAIKELVPPPGLTPGERQEMRERSLREARAIARLNNINVVRVFDVLRTDADPWIVMEYVPSRSLQDTLAAEGPFNSVRAAEMGLGVLNALRAAHRAGVVHRDVKPGNVLIGADGRVVLTDFGLATVPGDPNVTRTGLVLGSPAYIAPERARDGSAGPAADLWSLGATLYAAVEGASPFARPSAIATLAALATENPPPARNAGPLKPVLNGLLRKDPAHRINAEEAERLLLRAAGRRGKLTFPMSPTMRRPGVGRDRTGLPNTGTTPVVPGPRPPVRPTSPPPQPPVVSGRPAADNGRPPIFTPGKATVGRPAAETPTRVDRPAAKPPPRTDPPKTDKPRIDATRVDGPPVRDDKTAFISTRRGPAPDTTRPDGPPPRTTRAGHAGFTAADVAAARRGKPAAPANDATTVVPKPMPADATTVMPRVVGKPADATTVVPPPKTPIDATTVVPAPKPPVDATTVIPAPKKPVKAPAKSTPPAAPDSRTELSAYAEKAVTGKPKTEPQAEATKSATPDEAVEAGTPEAATSTSEPSTAKAEPSVEAESAAGSAAAAGEAAKPADTVAKDAIAADSGATVAGDAPAATVEEQRDAGTAETRSGAGMSAPPERVEAAATQVDADAAVEDSEVAGAATSSPEAGGPTSEDLSADALAAEPEVTAAEKPKVPSAEKSAASAVAGSAVAEKAVAEKAGADKAAADKGPADGAAAGGAAADRNAVDKAAANNAAAEKAADEAAANNAAAENAAARTAADKADKTAAEKAAADKAAADRASADKAAADKAAVEKTAADKAAAEKAAAEKAAADRAAAEKAAADKAAADKAAADKAAADKAAADKAAAEKAAADKAAAEKAAADRAAAEKAATDRAAAEKAAADRAAADKAAADRAAADRAAAEKAEALAADKTPGKPSADQHATKVVAGLAGADADKTAVAGMMPPRRKSSDIPPVPGVSRPNRPAWTPMPVTPSYSSSPGITVFGTRLTYRQAAVGFGVVLLIVVLVVVLVVQAFGDDDKTDPNAAAPTTSAAAAAPPGSAPASAAATKPTKAPATSAASALPAGWTLFTDPTGFKIPRSPDASRKVTGNGVEFKWNNRLLIVSQTTSPQPDAYKDWVEQEKDRAGSITDYQKVRIDRVTGYFKNAADWEYYYTTSTGNPQRVVKRNFVVNDHQAYSLNWYVSPDDWDASQAQLKAIYAGFKSK</sequence>
<dbReference type="GO" id="GO:0030527">
    <property type="term" value="F:structural constituent of chromatin"/>
    <property type="evidence" value="ECO:0007669"/>
    <property type="project" value="InterPro"/>
</dbReference>
<dbReference type="InterPro" id="IPR008271">
    <property type="entry name" value="Ser/Thr_kinase_AS"/>
</dbReference>
<dbReference type="PROSITE" id="PS00107">
    <property type="entry name" value="PROTEIN_KINASE_ATP"/>
    <property type="match status" value="1"/>
</dbReference>
<proteinExistence type="inferred from homology"/>
<keyword evidence="10" id="KW-0723">Serine/threonine-protein kinase</keyword>
<keyword evidence="10" id="KW-0808">Transferase</keyword>
<keyword evidence="4 6" id="KW-0547">Nucleotide-binding</keyword>
<keyword evidence="5 6" id="KW-0067">ATP-binding</keyword>
<dbReference type="PROSITE" id="PS50011">
    <property type="entry name" value="PROTEIN_KINASE_DOM"/>
    <property type="match status" value="1"/>
</dbReference>
<dbReference type="GO" id="GO:0030261">
    <property type="term" value="P:chromosome condensation"/>
    <property type="evidence" value="ECO:0007669"/>
    <property type="project" value="InterPro"/>
</dbReference>
<organism evidence="10 11">
    <name type="scientific">Paractinoplanes atraurantiacus</name>
    <dbReference type="NCBI Taxonomy" id="1036182"/>
    <lineage>
        <taxon>Bacteria</taxon>
        <taxon>Bacillati</taxon>
        <taxon>Actinomycetota</taxon>
        <taxon>Actinomycetes</taxon>
        <taxon>Micromonosporales</taxon>
        <taxon>Micromonosporaceae</taxon>
        <taxon>Paractinoplanes</taxon>
    </lineage>
</organism>
<dbReference type="SMART" id="SM00220">
    <property type="entry name" value="S_TKc"/>
    <property type="match status" value="1"/>
</dbReference>
<comment type="similarity">
    <text evidence="3">Belongs to the protein kinase superfamily. STE Ser/Thr protein kinase family. STE20 subfamily.</text>
</comment>
<evidence type="ECO:0000256" key="2">
    <source>
        <dbReference type="ARBA" id="ARBA00008424"/>
    </source>
</evidence>
<feature type="binding site" evidence="6">
    <location>
        <position position="42"/>
    </location>
    <ligand>
        <name>ATP</name>
        <dbReference type="ChEBI" id="CHEBI:30616"/>
    </ligand>
</feature>
<dbReference type="Pfam" id="PF00069">
    <property type="entry name" value="Pkinase"/>
    <property type="match status" value="1"/>
</dbReference>
<dbReference type="InterPro" id="IPR009970">
    <property type="entry name" value="HC2"/>
</dbReference>
<dbReference type="Pfam" id="PF07382">
    <property type="entry name" value="HC2"/>
    <property type="match status" value="1"/>
</dbReference>
<evidence type="ECO:0000256" key="1">
    <source>
        <dbReference type="ARBA" id="ARBA00002344"/>
    </source>
</evidence>
<dbReference type="Gene3D" id="3.30.200.20">
    <property type="entry name" value="Phosphorylase Kinase, domain 1"/>
    <property type="match status" value="1"/>
</dbReference>
<reference evidence="10 11" key="1">
    <citation type="submission" date="2017-09" db="EMBL/GenBank/DDBJ databases">
        <authorList>
            <person name="Ehlers B."/>
            <person name="Leendertz F.H."/>
        </authorList>
    </citation>
    <scope>NUCLEOTIDE SEQUENCE [LARGE SCALE GENOMIC DNA]</scope>
    <source>
        <strain evidence="10 11">CGMCC 4.6857</strain>
    </source>
</reference>
<feature type="compositionally biased region" description="Low complexity" evidence="7">
    <location>
        <begin position="701"/>
        <end position="720"/>
    </location>
</feature>
<feature type="compositionally biased region" description="Pro residues" evidence="7">
    <location>
        <begin position="306"/>
        <end position="323"/>
    </location>
</feature>
<feature type="compositionally biased region" description="Basic and acidic residues" evidence="7">
    <location>
        <begin position="785"/>
        <end position="933"/>
    </location>
</feature>
<comment type="similarity">
    <text evidence="2">Belongs to the histone H1/H5 family. HCT subfamily.</text>
</comment>
<dbReference type="PROSITE" id="PS00108">
    <property type="entry name" value="PROTEIN_KINASE_ST"/>
    <property type="match status" value="1"/>
</dbReference>
<keyword evidence="11" id="KW-1185">Reference proteome</keyword>
<dbReference type="EMBL" id="OBDY01000001">
    <property type="protein sequence ID" value="SNY06065.1"/>
    <property type="molecule type" value="Genomic_DNA"/>
</dbReference>
<feature type="region of interest" description="Disordered" evidence="7">
    <location>
        <begin position="1046"/>
        <end position="1086"/>
    </location>
</feature>
<feature type="compositionally biased region" description="Basic and acidic residues" evidence="7">
    <location>
        <begin position="369"/>
        <end position="393"/>
    </location>
</feature>
<dbReference type="CDD" id="cd14014">
    <property type="entry name" value="STKc_PknB_like"/>
    <property type="match status" value="1"/>
</dbReference>
<keyword evidence="10" id="KW-0418">Kinase</keyword>
<feature type="transmembrane region" description="Helical" evidence="8">
    <location>
        <begin position="1021"/>
        <end position="1040"/>
    </location>
</feature>
<evidence type="ECO:0000313" key="10">
    <source>
        <dbReference type="EMBL" id="SNY06065.1"/>
    </source>
</evidence>
<dbReference type="GO" id="GO:0004674">
    <property type="term" value="F:protein serine/threonine kinase activity"/>
    <property type="evidence" value="ECO:0007669"/>
    <property type="project" value="UniProtKB-KW"/>
</dbReference>
<gene>
    <name evidence="10" type="ORF">SAMN05421748_101619</name>
</gene>
<feature type="region of interest" description="Disordered" evidence="7">
    <location>
        <begin position="468"/>
        <end position="598"/>
    </location>
</feature>
<protein>
    <submittedName>
        <fullName evidence="10">Serine/threonine protein kinase</fullName>
    </submittedName>
</protein>
<dbReference type="InterPro" id="IPR051931">
    <property type="entry name" value="PAK3-like"/>
</dbReference>
<keyword evidence="8" id="KW-1133">Transmembrane helix</keyword>
<dbReference type="Gene3D" id="1.10.510.10">
    <property type="entry name" value="Transferase(Phosphotransferase) domain 1"/>
    <property type="match status" value="1"/>
</dbReference>
<dbReference type="InterPro" id="IPR017441">
    <property type="entry name" value="Protein_kinase_ATP_BS"/>
</dbReference>
<comment type="function">
    <text evidence="1">Might have a role in establishing the nucleoid structure of elementary bodies.</text>
</comment>
<name>A0A285F470_9ACTN</name>
<dbReference type="PANTHER" id="PTHR45832:SF22">
    <property type="entry name" value="SERINE_THREONINE-PROTEIN KINASE SAMKA-RELATED"/>
    <property type="match status" value="1"/>
</dbReference>
<feature type="compositionally biased region" description="Basic and acidic residues" evidence="7">
    <location>
        <begin position="721"/>
        <end position="737"/>
    </location>
</feature>
<evidence type="ECO:0000256" key="8">
    <source>
        <dbReference type="SAM" id="Phobius"/>
    </source>
</evidence>
<feature type="region of interest" description="Disordered" evidence="7">
    <location>
        <begin position="970"/>
        <end position="999"/>
    </location>
</feature>
<feature type="compositionally biased region" description="Low complexity" evidence="7">
    <location>
        <begin position="572"/>
        <end position="597"/>
    </location>
</feature>
<keyword evidence="8" id="KW-0472">Membrane</keyword>
<evidence type="ECO:0000259" key="9">
    <source>
        <dbReference type="PROSITE" id="PS50011"/>
    </source>
</evidence>
<dbReference type="GO" id="GO:0005524">
    <property type="term" value="F:ATP binding"/>
    <property type="evidence" value="ECO:0007669"/>
    <property type="project" value="UniProtKB-UniRule"/>
</dbReference>
<dbReference type="AlphaFoldDB" id="A0A285F470"/>
<feature type="region of interest" description="Disordered" evidence="7">
    <location>
        <begin position="610"/>
        <end position="949"/>
    </location>
</feature>
<dbReference type="GO" id="GO:0003677">
    <property type="term" value="F:DNA binding"/>
    <property type="evidence" value="ECO:0007669"/>
    <property type="project" value="InterPro"/>
</dbReference>
<dbReference type="PANTHER" id="PTHR45832">
    <property type="entry name" value="SERINE/THREONINE-PROTEIN KINASE SAMKA-RELATED-RELATED"/>
    <property type="match status" value="1"/>
</dbReference>
<feature type="domain" description="Protein kinase" evidence="9">
    <location>
        <begin position="13"/>
        <end position="268"/>
    </location>
</feature>
<evidence type="ECO:0000256" key="3">
    <source>
        <dbReference type="ARBA" id="ARBA00008874"/>
    </source>
</evidence>
<feature type="compositionally biased region" description="Low complexity" evidence="7">
    <location>
        <begin position="738"/>
        <end position="784"/>
    </location>
</feature>
<dbReference type="SUPFAM" id="SSF56112">
    <property type="entry name" value="Protein kinase-like (PK-like)"/>
    <property type="match status" value="1"/>
</dbReference>
<evidence type="ECO:0000256" key="7">
    <source>
        <dbReference type="SAM" id="MobiDB-lite"/>
    </source>
</evidence>
<dbReference type="InterPro" id="IPR011009">
    <property type="entry name" value="Kinase-like_dom_sf"/>
</dbReference>